<evidence type="ECO:0000256" key="3">
    <source>
        <dbReference type="ARBA" id="ARBA00023163"/>
    </source>
</evidence>
<keyword evidence="1" id="KW-0805">Transcription regulation</keyword>
<proteinExistence type="predicted"/>
<dbReference type="SUPFAM" id="SSF46785">
    <property type="entry name" value="Winged helix' DNA-binding domain"/>
    <property type="match status" value="1"/>
</dbReference>
<keyword evidence="3" id="KW-0804">Transcription</keyword>
<gene>
    <name evidence="5" type="ORF">ACFS5N_05580</name>
</gene>
<dbReference type="PRINTS" id="PR00033">
    <property type="entry name" value="HTHASNC"/>
</dbReference>
<dbReference type="PROSITE" id="PS50956">
    <property type="entry name" value="HTH_ASNC_2"/>
    <property type="match status" value="1"/>
</dbReference>
<name>A0ABW5Y9E5_9SPHI</name>
<dbReference type="PANTHER" id="PTHR30154:SF34">
    <property type="entry name" value="TRANSCRIPTIONAL REGULATOR AZLB"/>
    <property type="match status" value="1"/>
</dbReference>
<dbReference type="EMBL" id="JBHUPD010000001">
    <property type="protein sequence ID" value="MFD2871928.1"/>
    <property type="molecule type" value="Genomic_DNA"/>
</dbReference>
<evidence type="ECO:0000313" key="6">
    <source>
        <dbReference type="Proteomes" id="UP001597557"/>
    </source>
</evidence>
<evidence type="ECO:0000259" key="4">
    <source>
        <dbReference type="PROSITE" id="PS50956"/>
    </source>
</evidence>
<dbReference type="PANTHER" id="PTHR30154">
    <property type="entry name" value="LEUCINE-RESPONSIVE REGULATORY PROTEIN"/>
    <property type="match status" value="1"/>
</dbReference>
<dbReference type="InterPro" id="IPR019888">
    <property type="entry name" value="Tscrpt_reg_AsnC-like"/>
</dbReference>
<dbReference type="InterPro" id="IPR036390">
    <property type="entry name" value="WH_DNA-bd_sf"/>
</dbReference>
<protein>
    <submittedName>
        <fullName evidence="5">Lrp/AsnC family transcriptional regulator</fullName>
    </submittedName>
</protein>
<dbReference type="Gene3D" id="1.10.10.10">
    <property type="entry name" value="Winged helix-like DNA-binding domain superfamily/Winged helix DNA-binding domain"/>
    <property type="match status" value="1"/>
</dbReference>
<dbReference type="InterPro" id="IPR036388">
    <property type="entry name" value="WH-like_DNA-bd_sf"/>
</dbReference>
<evidence type="ECO:0000256" key="2">
    <source>
        <dbReference type="ARBA" id="ARBA00023125"/>
    </source>
</evidence>
<reference evidence="6" key="1">
    <citation type="journal article" date="2019" name="Int. J. Syst. Evol. Microbiol.">
        <title>The Global Catalogue of Microorganisms (GCM) 10K type strain sequencing project: providing services to taxonomists for standard genome sequencing and annotation.</title>
        <authorList>
            <consortium name="The Broad Institute Genomics Platform"/>
            <consortium name="The Broad Institute Genome Sequencing Center for Infectious Disease"/>
            <person name="Wu L."/>
            <person name="Ma J."/>
        </authorList>
    </citation>
    <scope>NUCLEOTIDE SEQUENCE [LARGE SCALE GENOMIC DNA]</scope>
    <source>
        <strain evidence="6">KCTC 22437</strain>
    </source>
</reference>
<dbReference type="SMART" id="SM00344">
    <property type="entry name" value="HTH_ASNC"/>
    <property type="match status" value="1"/>
</dbReference>
<dbReference type="Gene3D" id="3.30.70.920">
    <property type="match status" value="1"/>
</dbReference>
<keyword evidence="2" id="KW-0238">DNA-binding</keyword>
<dbReference type="InterPro" id="IPR000485">
    <property type="entry name" value="AsnC-type_HTH_dom"/>
</dbReference>
<comment type="caution">
    <text evidence="5">The sequence shown here is derived from an EMBL/GenBank/DDBJ whole genome shotgun (WGS) entry which is preliminary data.</text>
</comment>
<dbReference type="Proteomes" id="UP001597557">
    <property type="component" value="Unassembled WGS sequence"/>
</dbReference>
<evidence type="ECO:0000313" key="5">
    <source>
        <dbReference type="EMBL" id="MFD2871928.1"/>
    </source>
</evidence>
<sequence>MKRIDQKDITLINILQKDARTKLRRLAATLRLTTSPVHDRILLLLKEGYIKNFKAVVNRRKFGYHYQAFVRVETVAENFDAVMAAYHEVELAYQLKDHSFLLLINTKDEKAYSRFVVERLRPLVNDFKTFPVNREIKTFARLDFEDIKACSNRLVSIVS</sequence>
<accession>A0ABW5Y9E5</accession>
<feature type="domain" description="HTH asnC-type" evidence="4">
    <location>
        <begin position="4"/>
        <end position="65"/>
    </location>
</feature>
<dbReference type="RefSeq" id="WP_377183085.1">
    <property type="nucleotide sequence ID" value="NZ_JBHUPD010000001.1"/>
</dbReference>
<dbReference type="Pfam" id="PF13412">
    <property type="entry name" value="HTH_24"/>
    <property type="match status" value="1"/>
</dbReference>
<keyword evidence="6" id="KW-1185">Reference proteome</keyword>
<organism evidence="5 6">
    <name type="scientific">Mucilaginibacter ximonensis</name>
    <dbReference type="NCBI Taxonomy" id="538021"/>
    <lineage>
        <taxon>Bacteria</taxon>
        <taxon>Pseudomonadati</taxon>
        <taxon>Bacteroidota</taxon>
        <taxon>Sphingobacteriia</taxon>
        <taxon>Sphingobacteriales</taxon>
        <taxon>Sphingobacteriaceae</taxon>
        <taxon>Mucilaginibacter</taxon>
    </lineage>
</organism>
<evidence type="ECO:0000256" key="1">
    <source>
        <dbReference type="ARBA" id="ARBA00023015"/>
    </source>
</evidence>